<sequence>MVDSGGSGGTVGSVPSKHVAVGCISPGYTGIEENGTATACRGGGGSSSSIGDERRDATTGSQSERRDGSEDEIDKEGVEVRVS</sequence>
<keyword evidence="3" id="KW-1185">Reference proteome</keyword>
<name>A0A154PNQ2_DUFNO</name>
<reference evidence="2 3" key="1">
    <citation type="submission" date="2015-07" db="EMBL/GenBank/DDBJ databases">
        <title>The genome of Dufourea novaeangliae.</title>
        <authorList>
            <person name="Pan H."/>
            <person name="Kapheim K."/>
        </authorList>
    </citation>
    <scope>NUCLEOTIDE SEQUENCE [LARGE SCALE GENOMIC DNA]</scope>
    <source>
        <strain evidence="2">0120121106</strain>
        <tissue evidence="2">Whole body</tissue>
    </source>
</reference>
<accession>A0A154PNQ2</accession>
<proteinExistence type="predicted"/>
<evidence type="ECO:0000256" key="1">
    <source>
        <dbReference type="SAM" id="MobiDB-lite"/>
    </source>
</evidence>
<dbReference type="EMBL" id="KQ435007">
    <property type="protein sequence ID" value="KZC13511.1"/>
    <property type="molecule type" value="Genomic_DNA"/>
</dbReference>
<gene>
    <name evidence="2" type="ORF">WN55_05063</name>
</gene>
<dbReference type="AlphaFoldDB" id="A0A154PNQ2"/>
<evidence type="ECO:0000313" key="2">
    <source>
        <dbReference type="EMBL" id="KZC13511.1"/>
    </source>
</evidence>
<feature type="region of interest" description="Disordered" evidence="1">
    <location>
        <begin position="33"/>
        <end position="83"/>
    </location>
</feature>
<organism evidence="2 3">
    <name type="scientific">Dufourea novaeangliae</name>
    <name type="common">Sweat bee</name>
    <dbReference type="NCBI Taxonomy" id="178035"/>
    <lineage>
        <taxon>Eukaryota</taxon>
        <taxon>Metazoa</taxon>
        <taxon>Ecdysozoa</taxon>
        <taxon>Arthropoda</taxon>
        <taxon>Hexapoda</taxon>
        <taxon>Insecta</taxon>
        <taxon>Pterygota</taxon>
        <taxon>Neoptera</taxon>
        <taxon>Endopterygota</taxon>
        <taxon>Hymenoptera</taxon>
        <taxon>Apocrita</taxon>
        <taxon>Aculeata</taxon>
        <taxon>Apoidea</taxon>
        <taxon>Anthophila</taxon>
        <taxon>Halictidae</taxon>
        <taxon>Rophitinae</taxon>
        <taxon>Dufourea</taxon>
    </lineage>
</organism>
<protein>
    <submittedName>
        <fullName evidence="2">Uncharacterized protein</fullName>
    </submittedName>
</protein>
<dbReference type="Proteomes" id="UP000076502">
    <property type="component" value="Unassembled WGS sequence"/>
</dbReference>
<evidence type="ECO:0000313" key="3">
    <source>
        <dbReference type="Proteomes" id="UP000076502"/>
    </source>
</evidence>
<feature type="compositionally biased region" description="Basic and acidic residues" evidence="1">
    <location>
        <begin position="51"/>
        <end position="68"/>
    </location>
</feature>